<dbReference type="CDD" id="cd00082">
    <property type="entry name" value="HisKA"/>
    <property type="match status" value="1"/>
</dbReference>
<evidence type="ECO:0000256" key="7">
    <source>
        <dbReference type="SAM" id="Phobius"/>
    </source>
</evidence>
<dbReference type="EC" id="2.7.13.3" evidence="2"/>
<sequence length="492" mass="57523">MKLNTKKIFAFISIIVISTICLQFYWNYKNFTANEERLKNEIQIAYDNSLEIYFDEASKETFISVFSTDSTVQIEDFIEKIKTDSFFGKKLKEQKKSFTPIKESTTDMSFKFEETENNIKKPITPKDVKVKDIIVLKGKKAIDSIGGIEQFPNKITMSFVNDTIKYKTLDSIFKTELHRKNIVLNYEFNHLKKDSLFYIYLKKEEKLPFKIKPNSTYLKPNETINLNYEYSNKILIKRMSGELTLSIIFSIAVIGCLFFLLYIIKKQKKIDEIKNDFINNITHEFKTPITTIAVALEGMSKFNPENDTIKNEKYISMSFNQLNKLENMVEKILETATLNTNELQLNLEEINLIPFVKSIIKKYQNITDKQIDFIFNTDKILFKADLFYLENAISNLIDNAIKYGGNFIELNCYVIEKKIIIDIKDNGNSILKSQEKKIFEKFYRVPKGNIHDVKGYGIGLYYTKSIIQKHNGTIELIRNNNTIFRITLPNEH</sequence>
<organism evidence="9 10">
    <name type="scientific">Flavobacterium sediminilitoris</name>
    <dbReference type="NCBI Taxonomy" id="2024526"/>
    <lineage>
        <taxon>Bacteria</taxon>
        <taxon>Pseudomonadati</taxon>
        <taxon>Bacteroidota</taxon>
        <taxon>Flavobacteriia</taxon>
        <taxon>Flavobacteriales</taxon>
        <taxon>Flavobacteriaceae</taxon>
        <taxon>Flavobacterium</taxon>
    </lineage>
</organism>
<dbReference type="RefSeq" id="WP_246917655.1">
    <property type="nucleotide sequence ID" value="NZ_CP090145.1"/>
</dbReference>
<protein>
    <recommendedName>
        <fullName evidence="2">histidine kinase</fullName>
        <ecNumber evidence="2">2.7.13.3</ecNumber>
    </recommendedName>
</protein>
<evidence type="ECO:0000256" key="3">
    <source>
        <dbReference type="ARBA" id="ARBA00022553"/>
    </source>
</evidence>
<dbReference type="Pfam" id="PF00512">
    <property type="entry name" value="HisKA"/>
    <property type="match status" value="1"/>
</dbReference>
<dbReference type="GO" id="GO:0016301">
    <property type="term" value="F:kinase activity"/>
    <property type="evidence" value="ECO:0007669"/>
    <property type="project" value="UniProtKB-KW"/>
</dbReference>
<dbReference type="InterPro" id="IPR003594">
    <property type="entry name" value="HATPase_dom"/>
</dbReference>
<dbReference type="SUPFAM" id="SSF47384">
    <property type="entry name" value="Homodimeric domain of signal transducing histidine kinase"/>
    <property type="match status" value="1"/>
</dbReference>
<name>A0ABY4HSV0_9FLAO</name>
<dbReference type="InterPro" id="IPR050351">
    <property type="entry name" value="BphY/WalK/GraS-like"/>
</dbReference>
<keyword evidence="7" id="KW-0472">Membrane</keyword>
<keyword evidence="7" id="KW-1133">Transmembrane helix</keyword>
<dbReference type="InterPro" id="IPR036097">
    <property type="entry name" value="HisK_dim/P_sf"/>
</dbReference>
<dbReference type="SUPFAM" id="SSF55874">
    <property type="entry name" value="ATPase domain of HSP90 chaperone/DNA topoisomerase II/histidine kinase"/>
    <property type="match status" value="1"/>
</dbReference>
<evidence type="ECO:0000313" key="9">
    <source>
        <dbReference type="EMBL" id="UOX34614.1"/>
    </source>
</evidence>
<keyword evidence="5 9" id="KW-0418">Kinase</keyword>
<dbReference type="CDD" id="cd00075">
    <property type="entry name" value="HATPase"/>
    <property type="match status" value="1"/>
</dbReference>
<dbReference type="InterPro" id="IPR005467">
    <property type="entry name" value="His_kinase_dom"/>
</dbReference>
<dbReference type="InterPro" id="IPR003661">
    <property type="entry name" value="HisK_dim/P_dom"/>
</dbReference>
<dbReference type="PRINTS" id="PR00344">
    <property type="entry name" value="BCTRLSENSOR"/>
</dbReference>
<dbReference type="Gene3D" id="1.10.287.130">
    <property type="match status" value="1"/>
</dbReference>
<keyword evidence="7" id="KW-0812">Transmembrane</keyword>
<dbReference type="InterPro" id="IPR036890">
    <property type="entry name" value="HATPase_C_sf"/>
</dbReference>
<evidence type="ECO:0000259" key="8">
    <source>
        <dbReference type="PROSITE" id="PS50109"/>
    </source>
</evidence>
<feature type="transmembrane region" description="Helical" evidence="7">
    <location>
        <begin position="243"/>
        <end position="264"/>
    </location>
</feature>
<dbReference type="Gene3D" id="3.30.565.10">
    <property type="entry name" value="Histidine kinase-like ATPase, C-terminal domain"/>
    <property type="match status" value="1"/>
</dbReference>
<dbReference type="PROSITE" id="PS50109">
    <property type="entry name" value="HIS_KIN"/>
    <property type="match status" value="1"/>
</dbReference>
<feature type="domain" description="Histidine kinase" evidence="8">
    <location>
        <begin position="280"/>
        <end position="492"/>
    </location>
</feature>
<gene>
    <name evidence="9" type="ORF">LXD69_03675</name>
</gene>
<evidence type="ECO:0000256" key="1">
    <source>
        <dbReference type="ARBA" id="ARBA00000085"/>
    </source>
</evidence>
<proteinExistence type="predicted"/>
<dbReference type="SMART" id="SM00388">
    <property type="entry name" value="HisKA"/>
    <property type="match status" value="1"/>
</dbReference>
<keyword evidence="10" id="KW-1185">Reference proteome</keyword>
<keyword evidence="3" id="KW-0597">Phosphoprotein</keyword>
<comment type="catalytic activity">
    <reaction evidence="1">
        <text>ATP + protein L-histidine = ADP + protein N-phospho-L-histidine.</text>
        <dbReference type="EC" id="2.7.13.3"/>
    </reaction>
</comment>
<evidence type="ECO:0000256" key="5">
    <source>
        <dbReference type="ARBA" id="ARBA00022777"/>
    </source>
</evidence>
<accession>A0ABY4HSV0</accession>
<evidence type="ECO:0000256" key="4">
    <source>
        <dbReference type="ARBA" id="ARBA00022679"/>
    </source>
</evidence>
<dbReference type="InterPro" id="IPR004358">
    <property type="entry name" value="Sig_transdc_His_kin-like_C"/>
</dbReference>
<keyword evidence="6" id="KW-0902">Two-component regulatory system</keyword>
<evidence type="ECO:0000313" key="10">
    <source>
        <dbReference type="Proteomes" id="UP000830454"/>
    </source>
</evidence>
<dbReference type="PANTHER" id="PTHR45453:SF1">
    <property type="entry name" value="PHOSPHATE REGULON SENSOR PROTEIN PHOR"/>
    <property type="match status" value="1"/>
</dbReference>
<dbReference type="EMBL" id="CP090145">
    <property type="protein sequence ID" value="UOX34614.1"/>
    <property type="molecule type" value="Genomic_DNA"/>
</dbReference>
<feature type="transmembrane region" description="Helical" evidence="7">
    <location>
        <begin position="7"/>
        <end position="26"/>
    </location>
</feature>
<reference evidence="9" key="2">
    <citation type="submission" date="2022-04" db="EMBL/GenBank/DDBJ databases">
        <title>Complete Genome Sequence of Flavobacterium sediminilitoris YSM-43, Isolated from a Tidal Sediment.</title>
        <authorList>
            <person name="Lee P.A."/>
        </authorList>
    </citation>
    <scope>NUCLEOTIDE SEQUENCE</scope>
    <source>
        <strain evidence="9">YSM-43</strain>
    </source>
</reference>
<dbReference type="SMART" id="SM00387">
    <property type="entry name" value="HATPase_c"/>
    <property type="match status" value="1"/>
</dbReference>
<keyword evidence="4" id="KW-0808">Transferase</keyword>
<evidence type="ECO:0000256" key="2">
    <source>
        <dbReference type="ARBA" id="ARBA00012438"/>
    </source>
</evidence>
<dbReference type="PANTHER" id="PTHR45453">
    <property type="entry name" value="PHOSPHATE REGULON SENSOR PROTEIN PHOR"/>
    <property type="match status" value="1"/>
</dbReference>
<evidence type="ECO:0000256" key="6">
    <source>
        <dbReference type="ARBA" id="ARBA00023012"/>
    </source>
</evidence>
<dbReference type="Pfam" id="PF02518">
    <property type="entry name" value="HATPase_c"/>
    <property type="match status" value="1"/>
</dbReference>
<dbReference type="Proteomes" id="UP000830454">
    <property type="component" value="Chromosome"/>
</dbReference>
<reference evidence="9" key="1">
    <citation type="submission" date="2021-12" db="EMBL/GenBank/DDBJ databases">
        <authorList>
            <person name="Cha I.-T."/>
            <person name="Lee K.-E."/>
            <person name="Park S.-J."/>
        </authorList>
    </citation>
    <scope>NUCLEOTIDE SEQUENCE</scope>
    <source>
        <strain evidence="9">YSM-43</strain>
    </source>
</reference>